<proteinExistence type="predicted"/>
<comment type="caution">
    <text evidence="2">The sequence shown here is derived from an EMBL/GenBank/DDBJ whole genome shotgun (WGS) entry which is preliminary data.</text>
</comment>
<feature type="signal peptide" evidence="1">
    <location>
        <begin position="1"/>
        <end position="23"/>
    </location>
</feature>
<reference evidence="2 3" key="1">
    <citation type="journal article" date="2019" name="Plant Biotechnol. J.">
        <title>The red bayberry genome and genetic basis of sex determination.</title>
        <authorList>
            <person name="Jia H.M."/>
            <person name="Jia H.J."/>
            <person name="Cai Q.L."/>
            <person name="Wang Y."/>
            <person name="Zhao H.B."/>
            <person name="Yang W.F."/>
            <person name="Wang G.Y."/>
            <person name="Li Y.H."/>
            <person name="Zhan D.L."/>
            <person name="Shen Y.T."/>
            <person name="Niu Q.F."/>
            <person name="Chang L."/>
            <person name="Qiu J."/>
            <person name="Zhao L."/>
            <person name="Xie H.B."/>
            <person name="Fu W.Y."/>
            <person name="Jin J."/>
            <person name="Li X.W."/>
            <person name="Jiao Y."/>
            <person name="Zhou C.C."/>
            <person name="Tu T."/>
            <person name="Chai C.Y."/>
            <person name="Gao J.L."/>
            <person name="Fan L.J."/>
            <person name="van de Weg E."/>
            <person name="Wang J.Y."/>
            <person name="Gao Z.S."/>
        </authorList>
    </citation>
    <scope>NUCLEOTIDE SEQUENCE [LARGE SCALE GENOMIC DNA]</scope>
    <source>
        <tissue evidence="2">Leaves</tissue>
    </source>
</reference>
<evidence type="ECO:0000256" key="1">
    <source>
        <dbReference type="SAM" id="SignalP"/>
    </source>
</evidence>
<keyword evidence="3" id="KW-1185">Reference proteome</keyword>
<gene>
    <name evidence="2" type="ORF">CJ030_MR2G020041</name>
</gene>
<organism evidence="2 3">
    <name type="scientific">Morella rubra</name>
    <name type="common">Chinese bayberry</name>
    <dbReference type="NCBI Taxonomy" id="262757"/>
    <lineage>
        <taxon>Eukaryota</taxon>
        <taxon>Viridiplantae</taxon>
        <taxon>Streptophyta</taxon>
        <taxon>Embryophyta</taxon>
        <taxon>Tracheophyta</taxon>
        <taxon>Spermatophyta</taxon>
        <taxon>Magnoliopsida</taxon>
        <taxon>eudicotyledons</taxon>
        <taxon>Gunneridae</taxon>
        <taxon>Pentapetalae</taxon>
        <taxon>rosids</taxon>
        <taxon>fabids</taxon>
        <taxon>Fagales</taxon>
        <taxon>Myricaceae</taxon>
        <taxon>Morella</taxon>
    </lineage>
</organism>
<dbReference type="AlphaFoldDB" id="A0A6A1WJE3"/>
<accession>A0A6A1WJE3</accession>
<protein>
    <submittedName>
        <fullName evidence="2">Uncharacterized protein</fullName>
    </submittedName>
</protein>
<dbReference type="EMBL" id="RXIC02000020">
    <property type="protein sequence ID" value="KAB1222990.1"/>
    <property type="molecule type" value="Genomic_DNA"/>
</dbReference>
<feature type="chain" id="PRO_5025632324" evidence="1">
    <location>
        <begin position="24"/>
        <end position="223"/>
    </location>
</feature>
<keyword evidence="1" id="KW-0732">Signal</keyword>
<evidence type="ECO:0000313" key="3">
    <source>
        <dbReference type="Proteomes" id="UP000516437"/>
    </source>
</evidence>
<dbReference type="Proteomes" id="UP000516437">
    <property type="component" value="Chromosome 2"/>
</dbReference>
<sequence>MGDGSPQWLSCLSGTFLALAALSEDVPTSAIVRRQESKQEKESKHIGSNVYKRIDICPGEGGAMPELEKMGEANPAVARETGKLVVIELVNLCLFLPFLTPLLVHPDLVVSPLKVAKFLDLLIIHRNPDVLFLRGIRTMFIEDNYYKGLKLEEKAMEARNPKGTYLFCMLELLNGPHLKSDDVDRVFRFLGPLKDNEDMMWVRMTTIQQLIKDARNTGFSWCL</sequence>
<evidence type="ECO:0000313" key="2">
    <source>
        <dbReference type="EMBL" id="KAB1222990.1"/>
    </source>
</evidence>
<name>A0A6A1WJE3_9ROSI</name>